<accession>A0A8D8ZED6</accession>
<dbReference type="AlphaFoldDB" id="A0A8D8ZED6"/>
<reference evidence="1" key="1">
    <citation type="submission" date="2021-05" db="EMBL/GenBank/DDBJ databases">
        <authorList>
            <person name="Alioto T."/>
            <person name="Alioto T."/>
            <person name="Gomez Garrido J."/>
        </authorList>
    </citation>
    <scope>NUCLEOTIDE SEQUENCE</scope>
</reference>
<sequence>MHVSRYQNHQEVVSRKTAESCHNSSGFSCLLLVSDWTVKKNLHSTFGTRKSSTRFRHGIRAALVHNVKHKLHAHMLVNTKIINNHIHYFCIQGGINHFKY</sequence>
<dbReference type="EMBL" id="HBUF01493789">
    <property type="protein sequence ID" value="CAG6745405.1"/>
    <property type="molecule type" value="Transcribed_RNA"/>
</dbReference>
<proteinExistence type="predicted"/>
<evidence type="ECO:0000313" key="1">
    <source>
        <dbReference type="EMBL" id="CAG6745405.1"/>
    </source>
</evidence>
<protein>
    <submittedName>
        <fullName evidence="1">Uncharacterized protein</fullName>
    </submittedName>
</protein>
<organism evidence="1">
    <name type="scientific">Cacopsylla melanoneura</name>
    <dbReference type="NCBI Taxonomy" id="428564"/>
    <lineage>
        <taxon>Eukaryota</taxon>
        <taxon>Metazoa</taxon>
        <taxon>Ecdysozoa</taxon>
        <taxon>Arthropoda</taxon>
        <taxon>Hexapoda</taxon>
        <taxon>Insecta</taxon>
        <taxon>Pterygota</taxon>
        <taxon>Neoptera</taxon>
        <taxon>Paraneoptera</taxon>
        <taxon>Hemiptera</taxon>
        <taxon>Sternorrhyncha</taxon>
        <taxon>Psylloidea</taxon>
        <taxon>Psyllidae</taxon>
        <taxon>Psyllinae</taxon>
        <taxon>Cacopsylla</taxon>
    </lineage>
</organism>
<name>A0A8D8ZED6_9HEMI</name>